<dbReference type="PANTHER" id="PTHR30606">
    <property type="entry name" value="LIPID A BIOSYNTHESIS LAUROYL ACYLTRANSFERASE"/>
    <property type="match status" value="1"/>
</dbReference>
<evidence type="ECO:0000313" key="7">
    <source>
        <dbReference type="EMBL" id="QWK90761.1"/>
    </source>
</evidence>
<dbReference type="GO" id="GO:0009247">
    <property type="term" value="P:glycolipid biosynthetic process"/>
    <property type="evidence" value="ECO:0007669"/>
    <property type="project" value="UniProtKB-ARBA"/>
</dbReference>
<dbReference type="PANTHER" id="PTHR30606:SF10">
    <property type="entry name" value="PHOSPHATIDYLINOSITOL MANNOSIDE ACYLTRANSFERASE"/>
    <property type="match status" value="1"/>
</dbReference>
<proteinExistence type="predicted"/>
<dbReference type="EMBL" id="CP076361">
    <property type="protein sequence ID" value="QWK90761.1"/>
    <property type="molecule type" value="Genomic_DNA"/>
</dbReference>
<gene>
    <name evidence="7" type="ORF">KM031_02275</name>
</gene>
<evidence type="ECO:0000256" key="6">
    <source>
        <dbReference type="ARBA" id="ARBA00023315"/>
    </source>
</evidence>
<evidence type="ECO:0000256" key="3">
    <source>
        <dbReference type="ARBA" id="ARBA00022519"/>
    </source>
</evidence>
<accession>A0A975P975</accession>
<evidence type="ECO:0000256" key="5">
    <source>
        <dbReference type="ARBA" id="ARBA00023136"/>
    </source>
</evidence>
<keyword evidence="6 7" id="KW-0012">Acyltransferase</keyword>
<keyword evidence="8" id="KW-1185">Reference proteome</keyword>
<dbReference type="CDD" id="cd07984">
    <property type="entry name" value="LPLAT_LABLAT-like"/>
    <property type="match status" value="1"/>
</dbReference>
<organism evidence="7 8">
    <name type="scientific">Gemmobacter fulvus</name>
    <dbReference type="NCBI Taxonomy" id="2840474"/>
    <lineage>
        <taxon>Bacteria</taxon>
        <taxon>Pseudomonadati</taxon>
        <taxon>Pseudomonadota</taxon>
        <taxon>Alphaproteobacteria</taxon>
        <taxon>Rhodobacterales</taxon>
        <taxon>Paracoccaceae</taxon>
        <taxon>Gemmobacter</taxon>
    </lineage>
</organism>
<keyword evidence="2" id="KW-1003">Cell membrane</keyword>
<keyword evidence="3" id="KW-0997">Cell inner membrane</keyword>
<keyword evidence="5" id="KW-0472">Membrane</keyword>
<dbReference type="Proteomes" id="UP000679352">
    <property type="component" value="Chromosome"/>
</dbReference>
<evidence type="ECO:0000256" key="1">
    <source>
        <dbReference type="ARBA" id="ARBA00004533"/>
    </source>
</evidence>
<name>A0A975P975_9RHOB</name>
<dbReference type="AlphaFoldDB" id="A0A975P975"/>
<dbReference type="GO" id="GO:0005886">
    <property type="term" value="C:plasma membrane"/>
    <property type="evidence" value="ECO:0007669"/>
    <property type="project" value="UniProtKB-SubCell"/>
</dbReference>
<reference evidence="7" key="1">
    <citation type="submission" date="2021-06" db="EMBL/GenBank/DDBJ databases">
        <title>Direct submission.</title>
        <authorList>
            <person name="Lee C.-S."/>
            <person name="Jin L."/>
        </authorList>
    </citation>
    <scope>NUCLEOTIDE SEQUENCE</scope>
    <source>
        <strain evidence="7">Con5</strain>
    </source>
</reference>
<dbReference type="InterPro" id="IPR004960">
    <property type="entry name" value="LipA_acyltrans"/>
</dbReference>
<protein>
    <submittedName>
        <fullName evidence="7">Lauroyl acyltransferase</fullName>
    </submittedName>
</protein>
<dbReference type="Pfam" id="PF03279">
    <property type="entry name" value="Lip_A_acyltrans"/>
    <property type="match status" value="1"/>
</dbReference>
<keyword evidence="4" id="KW-0808">Transferase</keyword>
<comment type="subcellular location">
    <subcellularLocation>
        <location evidence="1">Cell inner membrane</location>
    </subcellularLocation>
</comment>
<dbReference type="PIRSF" id="PIRSF026649">
    <property type="entry name" value="MsbB"/>
    <property type="match status" value="1"/>
</dbReference>
<sequence length="293" mass="32382">MATSPDHLPASPAHWLQNLVLRGLIGGLLLLPYRWRVPLCGWIFARVIAPLAGYNRRIRDNLALIFPEMPAAEVRRMVRAVPDNVGRTIIELYSGAAFTARAKAAPIHGPGLAALEQARATGRPVLLVTGHFGNYDASRAALIARGFAVGGLYRPMTNRYFNAHYVAAISGIGEPLFARGRQGMAGMIRFLRGGGMLGIVQDQHMKHAPKLRFFGHPAKTALSAAELALKYDALLVPTYAIRQENGLDFDILVDAPIPHSTAEAMTQALNDHLEAHVRQHLDQWFWIHKRWKD</sequence>
<dbReference type="RefSeq" id="WP_215503993.1">
    <property type="nucleotide sequence ID" value="NZ_CP076361.1"/>
</dbReference>
<evidence type="ECO:0000313" key="8">
    <source>
        <dbReference type="Proteomes" id="UP000679352"/>
    </source>
</evidence>
<dbReference type="KEGG" id="gfu:KM031_02275"/>
<evidence type="ECO:0000256" key="2">
    <source>
        <dbReference type="ARBA" id="ARBA00022475"/>
    </source>
</evidence>
<dbReference type="GO" id="GO:0016746">
    <property type="term" value="F:acyltransferase activity"/>
    <property type="evidence" value="ECO:0007669"/>
    <property type="project" value="UniProtKB-KW"/>
</dbReference>
<evidence type="ECO:0000256" key="4">
    <source>
        <dbReference type="ARBA" id="ARBA00022679"/>
    </source>
</evidence>